<evidence type="ECO:0000313" key="3">
    <source>
        <dbReference type="Proteomes" id="UP000002945"/>
    </source>
</evidence>
<dbReference type="Proteomes" id="UP000002945">
    <property type="component" value="Unassembled WGS sequence"/>
</dbReference>
<keyword evidence="1" id="KW-0812">Transmembrane</keyword>
<keyword evidence="1" id="KW-0472">Membrane</keyword>
<evidence type="ECO:0000313" key="2">
    <source>
        <dbReference type="EMBL" id="EDP97514.1"/>
    </source>
</evidence>
<name>A9DPT3_9FLAO</name>
<dbReference type="AlphaFoldDB" id="A9DPT3"/>
<proteinExistence type="predicted"/>
<comment type="caution">
    <text evidence="2">The sequence shown here is derived from an EMBL/GenBank/DDBJ whole genome shotgun (WGS) entry which is preliminary data.</text>
</comment>
<evidence type="ECO:0000256" key="1">
    <source>
        <dbReference type="SAM" id="Phobius"/>
    </source>
</evidence>
<sequence length="55" mass="6292">MKQGKEDFKLVKDSDNESKRNYIFQNNTKTKAAFYFVAFVLVILIVAVTATAYVL</sequence>
<accession>A9DPT3</accession>
<dbReference type="HOGENOM" id="CLU_210835_0_0_10"/>
<organism evidence="2 3">
    <name type="scientific">Kordia algicida OT-1</name>
    <dbReference type="NCBI Taxonomy" id="391587"/>
    <lineage>
        <taxon>Bacteria</taxon>
        <taxon>Pseudomonadati</taxon>
        <taxon>Bacteroidota</taxon>
        <taxon>Flavobacteriia</taxon>
        <taxon>Flavobacteriales</taxon>
        <taxon>Flavobacteriaceae</taxon>
        <taxon>Kordia</taxon>
    </lineage>
</organism>
<feature type="transmembrane region" description="Helical" evidence="1">
    <location>
        <begin position="32"/>
        <end position="54"/>
    </location>
</feature>
<keyword evidence="1" id="KW-1133">Transmembrane helix</keyword>
<dbReference type="OrthoDB" id="1179779at2"/>
<keyword evidence="3" id="KW-1185">Reference proteome</keyword>
<gene>
    <name evidence="2" type="ORF">KAOT1_20167</name>
</gene>
<protein>
    <submittedName>
        <fullName evidence="2">Uncharacterized protein</fullName>
    </submittedName>
</protein>
<dbReference type="EMBL" id="ABIB01000002">
    <property type="protein sequence ID" value="EDP97514.1"/>
    <property type="molecule type" value="Genomic_DNA"/>
</dbReference>
<reference evidence="2 3" key="1">
    <citation type="journal article" date="2011" name="J. Bacteriol.">
        <title>Genome sequence of the algicidal bacterium Kordia algicida OT-1.</title>
        <authorList>
            <person name="Lee H.S."/>
            <person name="Kang S.G."/>
            <person name="Kwon K.K."/>
            <person name="Lee J.H."/>
            <person name="Kim S.J."/>
        </authorList>
    </citation>
    <scope>NUCLEOTIDE SEQUENCE [LARGE SCALE GENOMIC DNA]</scope>
    <source>
        <strain evidence="2 3">OT-1</strain>
    </source>
</reference>
<dbReference type="RefSeq" id="WP_007096562.1">
    <property type="nucleotide sequence ID" value="NZ_CP142125.1"/>
</dbReference>